<dbReference type="InterPro" id="IPR052967">
    <property type="entry name" value="Stress_Response_Assoc"/>
</dbReference>
<name>A0A1U7H8R6_9CYAN</name>
<dbReference type="NCBIfam" id="TIGR02271">
    <property type="entry name" value="YsnF/AvaK domain"/>
    <property type="match status" value="1"/>
</dbReference>
<dbReference type="OrthoDB" id="510842at2"/>
<dbReference type="InterPro" id="IPR019060">
    <property type="entry name" value="DUF2382"/>
</dbReference>
<dbReference type="Gene3D" id="3.90.50.10">
    <property type="entry name" value="Photosynthetic Reaction Center, subunit H, domain 2"/>
    <property type="match status" value="2"/>
</dbReference>
<feature type="domain" description="DUF2382" evidence="3">
    <location>
        <begin position="325"/>
        <end position="437"/>
    </location>
</feature>
<dbReference type="STRING" id="1921803.NIES593_20625"/>
<sequence length="456" mass="52567">MALRKIGDLYPSYKEDIFGGDDIKNFSVYSDNDKKIGSVQDLLVDEGGRFRYLVINTGFLGLGKKVLLPVGSAKIDYSRERVYASGFTKEQAENLPEYNDNMTVDYDYEERVRHSYRRPTAGVAGTAAPAYDRSSYSYDRDPELYQMSDREHGRFGQYQNRLMSFKDRFRFGNRTGNNHLYKIGDLYPNYKEDIFGDDDIKGYSVYSDTDERVGAVYDILVDGTGNFRYFVVNTGFLGIGKKILLPIGRARIDRDRNRIYAAGFTKEQAQNLPEYNDDMTVDYDYEERVRHSYRRPTAGVAGTTASSYDRDAALYDINEQNHQQLKLYEERLIANKHRFNTGTVTVGKRVETDTARVSVPVEKERVVIERKEPMSTTPVTPDATAFKEGEVARMEVYEETADVQKQAYVREEVNIRKETDRETVEMQDTVRREELEVDADGNPIIRSDSENRRDRI</sequence>
<protein>
    <recommendedName>
        <fullName evidence="6">Photosystem reaction center subunit H</fullName>
    </recommendedName>
</protein>
<dbReference type="InterPro" id="IPR014747">
    <property type="entry name" value="Bac_photo_RC_H_C"/>
</dbReference>
<dbReference type="PANTHER" id="PTHR38463">
    <property type="entry name" value="STRESS RESPONSE PROTEIN YSNF"/>
    <property type="match status" value="1"/>
</dbReference>
<dbReference type="Pfam" id="PF05239">
    <property type="entry name" value="PRC"/>
    <property type="match status" value="2"/>
</dbReference>
<proteinExistence type="predicted"/>
<dbReference type="InterPro" id="IPR011033">
    <property type="entry name" value="PRC_barrel-like_sf"/>
</dbReference>
<evidence type="ECO:0000259" key="2">
    <source>
        <dbReference type="Pfam" id="PF05239"/>
    </source>
</evidence>
<accession>A0A1U7H8R6</accession>
<dbReference type="Pfam" id="PF09557">
    <property type="entry name" value="DUF2382"/>
    <property type="match status" value="1"/>
</dbReference>
<dbReference type="InterPro" id="IPR027275">
    <property type="entry name" value="PRC-brl_dom"/>
</dbReference>
<evidence type="ECO:0000256" key="1">
    <source>
        <dbReference type="SAM" id="MobiDB-lite"/>
    </source>
</evidence>
<dbReference type="EMBL" id="MRCB01000038">
    <property type="protein sequence ID" value="OKH19674.1"/>
    <property type="molecule type" value="Genomic_DNA"/>
</dbReference>
<evidence type="ECO:0000313" key="4">
    <source>
        <dbReference type="EMBL" id="OKH19674.1"/>
    </source>
</evidence>
<dbReference type="SUPFAM" id="SSF50346">
    <property type="entry name" value="PRC-barrel domain"/>
    <property type="match status" value="2"/>
</dbReference>
<gene>
    <name evidence="4" type="ORF">NIES593_20625</name>
</gene>
<feature type="domain" description="PRC-barrel" evidence="2">
    <location>
        <begin position="15"/>
        <end position="84"/>
    </location>
</feature>
<feature type="compositionally biased region" description="Basic and acidic residues" evidence="1">
    <location>
        <begin position="424"/>
        <end position="434"/>
    </location>
</feature>
<evidence type="ECO:0000259" key="3">
    <source>
        <dbReference type="Pfam" id="PF09557"/>
    </source>
</evidence>
<dbReference type="GO" id="GO:0030077">
    <property type="term" value="C:plasma membrane light-harvesting complex"/>
    <property type="evidence" value="ECO:0007669"/>
    <property type="project" value="InterPro"/>
</dbReference>
<dbReference type="RefSeq" id="WP_073601383.1">
    <property type="nucleotide sequence ID" value="NZ_MRCB01000038.1"/>
</dbReference>
<evidence type="ECO:0008006" key="6">
    <source>
        <dbReference type="Google" id="ProtNLM"/>
    </source>
</evidence>
<comment type="caution">
    <text evidence="4">The sequence shown here is derived from an EMBL/GenBank/DDBJ whole genome shotgun (WGS) entry which is preliminary data.</text>
</comment>
<dbReference type="AlphaFoldDB" id="A0A1U7H8R6"/>
<dbReference type="Proteomes" id="UP000186868">
    <property type="component" value="Unassembled WGS sequence"/>
</dbReference>
<reference evidence="4 5" key="1">
    <citation type="submission" date="2016-11" db="EMBL/GenBank/DDBJ databases">
        <title>Draft Genome Sequences of Nine Cyanobacterial Strains from Diverse Habitats.</title>
        <authorList>
            <person name="Zhu T."/>
            <person name="Hou S."/>
            <person name="Lu X."/>
            <person name="Hess W.R."/>
        </authorList>
    </citation>
    <scope>NUCLEOTIDE SEQUENCE [LARGE SCALE GENOMIC DNA]</scope>
    <source>
        <strain evidence="4 5">NIES-593</strain>
    </source>
</reference>
<dbReference type="GO" id="GO:0019684">
    <property type="term" value="P:photosynthesis, light reaction"/>
    <property type="evidence" value="ECO:0007669"/>
    <property type="project" value="InterPro"/>
</dbReference>
<keyword evidence="5" id="KW-1185">Reference proteome</keyword>
<feature type="domain" description="PRC-barrel" evidence="2">
    <location>
        <begin position="192"/>
        <end position="262"/>
    </location>
</feature>
<feature type="compositionally biased region" description="Basic and acidic residues" evidence="1">
    <location>
        <begin position="447"/>
        <end position="456"/>
    </location>
</feature>
<evidence type="ECO:0000313" key="5">
    <source>
        <dbReference type="Proteomes" id="UP000186868"/>
    </source>
</evidence>
<feature type="region of interest" description="Disordered" evidence="1">
    <location>
        <begin position="424"/>
        <end position="456"/>
    </location>
</feature>
<organism evidence="4 5">
    <name type="scientific">Hydrococcus rivularis NIES-593</name>
    <dbReference type="NCBI Taxonomy" id="1921803"/>
    <lineage>
        <taxon>Bacteria</taxon>
        <taxon>Bacillati</taxon>
        <taxon>Cyanobacteriota</taxon>
        <taxon>Cyanophyceae</taxon>
        <taxon>Pleurocapsales</taxon>
        <taxon>Hydrococcaceae</taxon>
        <taxon>Hydrococcus</taxon>
    </lineage>
</organism>
<dbReference type="PANTHER" id="PTHR38463:SF1">
    <property type="entry name" value="STRESS RESPONSE PROTEIN YSNF"/>
    <property type="match status" value="1"/>
</dbReference>